<name>A0ABU3Z899_9FIRM</name>
<keyword evidence="4" id="KW-0677">Repeat</keyword>
<reference evidence="9 10" key="1">
    <citation type="submission" date="2023-10" db="EMBL/GenBank/DDBJ databases">
        <title>Veillonella sp. nov., isolated from a pig farm feces dump.</title>
        <authorList>
            <person name="Chang Y.-H."/>
        </authorList>
    </citation>
    <scope>NUCLEOTIDE SEQUENCE [LARGE SCALE GENOMIC DNA]</scope>
    <source>
        <strain evidence="9 10">YH-vei2233</strain>
    </source>
</reference>
<dbReference type="PROSITE" id="PS51379">
    <property type="entry name" value="4FE4S_FER_2"/>
    <property type="match status" value="1"/>
</dbReference>
<dbReference type="InterPro" id="IPR003741">
    <property type="entry name" value="LUD_dom"/>
</dbReference>
<dbReference type="Proteomes" id="UP001272515">
    <property type="component" value="Unassembled WGS sequence"/>
</dbReference>
<evidence type="ECO:0000259" key="8">
    <source>
        <dbReference type="PROSITE" id="PS51379"/>
    </source>
</evidence>
<evidence type="ECO:0000256" key="1">
    <source>
        <dbReference type="ARBA" id="ARBA00022448"/>
    </source>
</evidence>
<evidence type="ECO:0000256" key="2">
    <source>
        <dbReference type="ARBA" id="ARBA00022485"/>
    </source>
</evidence>
<dbReference type="PANTHER" id="PTHR47153:SF2">
    <property type="entry name" value="LACTATE UTILIZATION PROTEIN B"/>
    <property type="match status" value="1"/>
</dbReference>
<evidence type="ECO:0000256" key="4">
    <source>
        <dbReference type="ARBA" id="ARBA00022737"/>
    </source>
</evidence>
<dbReference type="InterPro" id="IPR004452">
    <property type="entry name" value="LutB/LldF"/>
</dbReference>
<proteinExistence type="predicted"/>
<dbReference type="Gene3D" id="3.40.50.10420">
    <property type="entry name" value="NagB/RpiA/CoA transferase-like"/>
    <property type="match status" value="1"/>
</dbReference>
<dbReference type="RefSeq" id="WP_317329798.1">
    <property type="nucleotide sequence ID" value="NZ_JAWJZA010000002.1"/>
</dbReference>
<feature type="domain" description="4Fe-4S ferredoxin-type" evidence="8">
    <location>
        <begin position="304"/>
        <end position="334"/>
    </location>
</feature>
<keyword evidence="10" id="KW-1185">Reference proteome</keyword>
<keyword evidence="5" id="KW-0249">Electron transport</keyword>
<dbReference type="Pfam" id="PF13183">
    <property type="entry name" value="Fer4_8"/>
    <property type="match status" value="1"/>
</dbReference>
<sequence>MALIYDNRPYKTRIKECLANDFAQKAIMKAQDVFYEKRNNVVGLVPEWLDFRAEAASLRDHVLNNLDYYVSQFAENAEKAGAHVYFADDDKDATSIALEILRKKEAKMIVKSKTILTEEIALNEVLEEAGIEVNETDLAEFILQTADCNPPSHIVVPALHFERTRIRKTFAEKLGYTGTEDPEEMTHFVRKLVRERFLKADVGVNGCNFAVAASGTCTIVSNEGNGRMSSSIPKTQMIFVGTERIVPDFKALDIMMEMLTRSATGAKISNYFSMMTGPAKSGEADGPEETHIIIVDNGRSGILGGEFQDMLRCIRCGACMNICPVYRHVTGHGYGSVYPGPMGAVLTPLFVGYEVAGDLPYASTLCGACTENCPVAIPLHELLMKHREIQADVIKTRPAAEKAAYTAAGKVFSNATLFDLGTKAGAIGMKMIANNEGNMPEWTKVLPVLGGWTQAKEMGTLSIKKFRDVYAEHEKKRNKEKK</sequence>
<protein>
    <submittedName>
        <fullName evidence="9">LutB/LldF family L-lactate oxidation iron-sulfur protein</fullName>
    </submittedName>
</protein>
<evidence type="ECO:0000256" key="3">
    <source>
        <dbReference type="ARBA" id="ARBA00022723"/>
    </source>
</evidence>
<dbReference type="NCBIfam" id="TIGR00273">
    <property type="entry name" value="LutB/LldF family L-lactate oxidation iron-sulfur protein"/>
    <property type="match status" value="1"/>
</dbReference>
<dbReference type="EMBL" id="JAWJZB010000004">
    <property type="protein sequence ID" value="MDV5088125.1"/>
    <property type="molecule type" value="Genomic_DNA"/>
</dbReference>
<evidence type="ECO:0000256" key="7">
    <source>
        <dbReference type="ARBA" id="ARBA00023014"/>
    </source>
</evidence>
<dbReference type="SUPFAM" id="SSF100950">
    <property type="entry name" value="NagB/RpiA/CoA transferase-like"/>
    <property type="match status" value="1"/>
</dbReference>
<keyword evidence="3" id="KW-0479">Metal-binding</keyword>
<dbReference type="InterPro" id="IPR017896">
    <property type="entry name" value="4Fe4S_Fe-S-bd"/>
</dbReference>
<keyword evidence="1" id="KW-0813">Transport</keyword>
<evidence type="ECO:0000313" key="10">
    <source>
        <dbReference type="Proteomes" id="UP001272515"/>
    </source>
</evidence>
<dbReference type="PANTHER" id="PTHR47153">
    <property type="entry name" value="LACTATE UTILIZATION PROTEIN B"/>
    <property type="match status" value="1"/>
</dbReference>
<dbReference type="Pfam" id="PF02589">
    <property type="entry name" value="LUD_dom"/>
    <property type="match status" value="1"/>
</dbReference>
<dbReference type="InterPro" id="IPR009051">
    <property type="entry name" value="Helical_ferredxn"/>
</dbReference>
<dbReference type="InterPro" id="IPR037171">
    <property type="entry name" value="NagB/RpiA_transferase-like"/>
</dbReference>
<accession>A0ABU3Z899</accession>
<organism evidence="9 10">
    <name type="scientific">Veillonella absiana</name>
    <dbReference type="NCBI Taxonomy" id="3079305"/>
    <lineage>
        <taxon>Bacteria</taxon>
        <taxon>Bacillati</taxon>
        <taxon>Bacillota</taxon>
        <taxon>Negativicutes</taxon>
        <taxon>Veillonellales</taxon>
        <taxon>Veillonellaceae</taxon>
        <taxon>Veillonella</taxon>
    </lineage>
</organism>
<evidence type="ECO:0000256" key="6">
    <source>
        <dbReference type="ARBA" id="ARBA00023004"/>
    </source>
</evidence>
<comment type="caution">
    <text evidence="9">The sequence shown here is derived from an EMBL/GenBank/DDBJ whole genome shotgun (WGS) entry which is preliminary data.</text>
</comment>
<dbReference type="PROSITE" id="PS00198">
    <property type="entry name" value="4FE4S_FER_1"/>
    <property type="match status" value="1"/>
</dbReference>
<dbReference type="InterPro" id="IPR024185">
    <property type="entry name" value="FTHF_cligase-like_sf"/>
</dbReference>
<keyword evidence="2" id="KW-0004">4Fe-4S</keyword>
<gene>
    <name evidence="9" type="ORF">RVY80_04585</name>
</gene>
<evidence type="ECO:0000313" key="9">
    <source>
        <dbReference type="EMBL" id="MDV5088125.1"/>
    </source>
</evidence>
<dbReference type="SUPFAM" id="SSF46548">
    <property type="entry name" value="alpha-helical ferredoxin"/>
    <property type="match status" value="1"/>
</dbReference>
<evidence type="ECO:0000256" key="5">
    <source>
        <dbReference type="ARBA" id="ARBA00022982"/>
    </source>
</evidence>
<keyword evidence="6" id="KW-0408">Iron</keyword>
<keyword evidence="7" id="KW-0411">Iron-sulfur</keyword>
<dbReference type="InterPro" id="IPR017900">
    <property type="entry name" value="4Fe4S_Fe_S_CS"/>
</dbReference>
<dbReference type="Gene3D" id="1.10.1060.10">
    <property type="entry name" value="Alpha-helical ferredoxin"/>
    <property type="match status" value="1"/>
</dbReference>